<evidence type="ECO:0000313" key="3">
    <source>
        <dbReference type="Proteomes" id="UP000800094"/>
    </source>
</evidence>
<feature type="region of interest" description="Disordered" evidence="1">
    <location>
        <begin position="180"/>
        <end position="203"/>
    </location>
</feature>
<proteinExistence type="predicted"/>
<feature type="compositionally biased region" description="Low complexity" evidence="1">
    <location>
        <begin position="297"/>
        <end position="308"/>
    </location>
</feature>
<organism evidence="2 3">
    <name type="scientific">Trematosphaeria pertusa</name>
    <dbReference type="NCBI Taxonomy" id="390896"/>
    <lineage>
        <taxon>Eukaryota</taxon>
        <taxon>Fungi</taxon>
        <taxon>Dikarya</taxon>
        <taxon>Ascomycota</taxon>
        <taxon>Pezizomycotina</taxon>
        <taxon>Dothideomycetes</taxon>
        <taxon>Pleosporomycetidae</taxon>
        <taxon>Pleosporales</taxon>
        <taxon>Massarineae</taxon>
        <taxon>Trematosphaeriaceae</taxon>
        <taxon>Trematosphaeria</taxon>
    </lineage>
</organism>
<name>A0A6A6IJE8_9PLEO</name>
<sequence>MSNRAGVDDLVSQIDAYLAEQLAYSSSPSRPTSRGTMFVDWEGYGDPIVSYRHHRPARRLCPQPLLVADMGLEVRYQRPSSRHVGGVFVEGFDAETGFEYDYDGRVMHIHRDALPPSPTYSDYYAIDARSYESDRQLLVVDKELPPQPHKERRKRGRVVTFIQKLLKKLDGMGLMKRLTADGKKASARPSARPSRRQKSRTPARLMRMVPRTWVASGVGEMESIEGRKTWSLSSAGGTTTLHASSFFSPSTGRSSRHHLESSHPATKLQALTACPAGRRCNDLGASKQASSHPPSPQKQAASKAHHALLSARDADQTPQALLNDTVFRIHISAHTLSAIVSPSPPIYGALEWEGGPHSTGATHLTASGSKLPSGWIIQILRFS</sequence>
<feature type="region of interest" description="Disordered" evidence="1">
    <location>
        <begin position="282"/>
        <end position="308"/>
    </location>
</feature>
<gene>
    <name evidence="2" type="ORF">BU26DRAFT_504154</name>
</gene>
<dbReference type="GeneID" id="54580082"/>
<protein>
    <submittedName>
        <fullName evidence="2">Uncharacterized protein</fullName>
    </submittedName>
</protein>
<dbReference type="RefSeq" id="XP_033684704.1">
    <property type="nucleotide sequence ID" value="XM_033826752.1"/>
</dbReference>
<feature type="compositionally biased region" description="Low complexity" evidence="1">
    <location>
        <begin position="244"/>
        <end position="253"/>
    </location>
</feature>
<keyword evidence="3" id="KW-1185">Reference proteome</keyword>
<accession>A0A6A6IJE8</accession>
<dbReference type="Proteomes" id="UP000800094">
    <property type="component" value="Unassembled WGS sequence"/>
</dbReference>
<reference evidence="2" key="1">
    <citation type="journal article" date="2020" name="Stud. Mycol.">
        <title>101 Dothideomycetes genomes: a test case for predicting lifestyles and emergence of pathogens.</title>
        <authorList>
            <person name="Haridas S."/>
            <person name="Albert R."/>
            <person name="Binder M."/>
            <person name="Bloem J."/>
            <person name="Labutti K."/>
            <person name="Salamov A."/>
            <person name="Andreopoulos B."/>
            <person name="Baker S."/>
            <person name="Barry K."/>
            <person name="Bills G."/>
            <person name="Bluhm B."/>
            <person name="Cannon C."/>
            <person name="Castanera R."/>
            <person name="Culley D."/>
            <person name="Daum C."/>
            <person name="Ezra D."/>
            <person name="Gonzalez J."/>
            <person name="Henrissat B."/>
            <person name="Kuo A."/>
            <person name="Liang C."/>
            <person name="Lipzen A."/>
            <person name="Lutzoni F."/>
            <person name="Magnuson J."/>
            <person name="Mondo S."/>
            <person name="Nolan M."/>
            <person name="Ohm R."/>
            <person name="Pangilinan J."/>
            <person name="Park H.-J."/>
            <person name="Ramirez L."/>
            <person name="Alfaro M."/>
            <person name="Sun H."/>
            <person name="Tritt A."/>
            <person name="Yoshinaga Y."/>
            <person name="Zwiers L.-H."/>
            <person name="Turgeon B."/>
            <person name="Goodwin S."/>
            <person name="Spatafora J."/>
            <person name="Crous P."/>
            <person name="Grigoriev I."/>
        </authorList>
    </citation>
    <scope>NUCLEOTIDE SEQUENCE</scope>
    <source>
        <strain evidence="2">CBS 122368</strain>
    </source>
</reference>
<dbReference type="EMBL" id="ML987194">
    <property type="protein sequence ID" value="KAF2249700.1"/>
    <property type="molecule type" value="Genomic_DNA"/>
</dbReference>
<evidence type="ECO:0000256" key="1">
    <source>
        <dbReference type="SAM" id="MobiDB-lite"/>
    </source>
</evidence>
<dbReference type="AlphaFoldDB" id="A0A6A6IJE8"/>
<dbReference type="OrthoDB" id="3799947at2759"/>
<feature type="region of interest" description="Disordered" evidence="1">
    <location>
        <begin position="243"/>
        <end position="266"/>
    </location>
</feature>
<evidence type="ECO:0000313" key="2">
    <source>
        <dbReference type="EMBL" id="KAF2249700.1"/>
    </source>
</evidence>